<keyword evidence="1" id="KW-0732">Signal</keyword>
<name>A0ABR9Z5R0_VIBAN</name>
<evidence type="ECO:0000256" key="1">
    <source>
        <dbReference type="SAM" id="SignalP"/>
    </source>
</evidence>
<comment type="caution">
    <text evidence="2">The sequence shown here is derived from an EMBL/GenBank/DDBJ whole genome shotgun (WGS) entry which is preliminary data.</text>
</comment>
<accession>A0ABR9Z5R0</accession>
<dbReference type="Proteomes" id="UP000726136">
    <property type="component" value="Unassembled WGS sequence"/>
</dbReference>
<evidence type="ECO:0000313" key="2">
    <source>
        <dbReference type="EMBL" id="MBF4373805.1"/>
    </source>
</evidence>
<dbReference type="RefSeq" id="WP_194663546.1">
    <property type="nucleotide sequence ID" value="NZ_RDPI01000011.1"/>
</dbReference>
<gene>
    <name evidence="2" type="ORF">EAY46_12025</name>
</gene>
<keyword evidence="3" id="KW-1185">Reference proteome</keyword>
<feature type="chain" id="PRO_5045245368" evidence="1">
    <location>
        <begin position="33"/>
        <end position="222"/>
    </location>
</feature>
<organism evidence="2 3">
    <name type="scientific">Vibrio anguillarum</name>
    <name type="common">Listonella anguillarum</name>
    <dbReference type="NCBI Taxonomy" id="55601"/>
    <lineage>
        <taxon>Bacteria</taxon>
        <taxon>Pseudomonadati</taxon>
        <taxon>Pseudomonadota</taxon>
        <taxon>Gammaproteobacteria</taxon>
        <taxon>Vibrionales</taxon>
        <taxon>Vibrionaceae</taxon>
        <taxon>Vibrio</taxon>
    </lineage>
</organism>
<reference evidence="2 3" key="1">
    <citation type="journal article" date="2021" name="PeerJ">
        <title>Analysis of 44 Vibrio anguillarum genomes reveals high genetic diversity.</title>
        <authorList>
            <person name="Hansen M.J."/>
            <person name="Dalsgaard I."/>
        </authorList>
    </citation>
    <scope>NUCLEOTIDE SEQUENCE [LARGE SCALE GENOMIC DNA]</scope>
    <source>
        <strain evidence="2 3">040915-1/1B</strain>
    </source>
</reference>
<dbReference type="EMBL" id="RDPI01000011">
    <property type="protein sequence ID" value="MBF4373805.1"/>
    <property type="molecule type" value="Genomic_DNA"/>
</dbReference>
<sequence>MQKSLLALIMRNKMRTKILGWCLLVISLSVQGAQSIDPNSKWFKPYGASYDSSCLLETYVNIEKNIDLIKNNRLFIDCFPKNFDRFVDIFGYQVSSYFDVEKHSGFLAENEKSPDIISHFFKLGGNDDNVYQILSIGVNGFWQLDNVGLYQYYLRDFIKENQSESFNFLDDLSQRDLDSFWFFFFDGRYPDKELPHYFNNNQYISKRVLDSATKAYKNSLQK</sequence>
<feature type="signal peptide" evidence="1">
    <location>
        <begin position="1"/>
        <end position="32"/>
    </location>
</feature>
<proteinExistence type="predicted"/>
<protein>
    <submittedName>
        <fullName evidence="2">Uncharacterized protein</fullName>
    </submittedName>
</protein>
<evidence type="ECO:0000313" key="3">
    <source>
        <dbReference type="Proteomes" id="UP000726136"/>
    </source>
</evidence>